<dbReference type="Pfam" id="PF05859">
    <property type="entry name" value="Mis12"/>
    <property type="match status" value="1"/>
</dbReference>
<evidence type="ECO:0000313" key="3">
    <source>
        <dbReference type="WBParaSite" id="EVEC_0000637101-mRNA-1"/>
    </source>
</evidence>
<evidence type="ECO:0000313" key="2">
    <source>
        <dbReference type="Proteomes" id="UP000274131"/>
    </source>
</evidence>
<dbReference type="GO" id="GO:0000278">
    <property type="term" value="P:mitotic cell cycle"/>
    <property type="evidence" value="ECO:0007669"/>
    <property type="project" value="InterPro"/>
</dbReference>
<dbReference type="WBParaSite" id="EVEC_0000637101-mRNA-1">
    <property type="protein sequence ID" value="EVEC_0000637101-mRNA-1"/>
    <property type="gene ID" value="EVEC_0000637101"/>
</dbReference>
<dbReference type="AlphaFoldDB" id="A0A0N4V7U7"/>
<dbReference type="InterPro" id="IPR008685">
    <property type="entry name" value="Centromere_Mis12"/>
</dbReference>
<evidence type="ECO:0000313" key="1">
    <source>
        <dbReference type="EMBL" id="VDD91231.1"/>
    </source>
</evidence>
<dbReference type="Proteomes" id="UP000274131">
    <property type="component" value="Unassembled WGS sequence"/>
</dbReference>
<proteinExistence type="predicted"/>
<dbReference type="GO" id="GO:0000775">
    <property type="term" value="C:chromosome, centromeric region"/>
    <property type="evidence" value="ECO:0007669"/>
    <property type="project" value="InterPro"/>
</dbReference>
<gene>
    <name evidence="1" type="ORF">EVEC_LOCUS5982</name>
</gene>
<organism evidence="3">
    <name type="scientific">Enterobius vermicularis</name>
    <name type="common">Human pinworm</name>
    <dbReference type="NCBI Taxonomy" id="51028"/>
    <lineage>
        <taxon>Eukaryota</taxon>
        <taxon>Metazoa</taxon>
        <taxon>Ecdysozoa</taxon>
        <taxon>Nematoda</taxon>
        <taxon>Chromadorea</taxon>
        <taxon>Rhabditida</taxon>
        <taxon>Spirurina</taxon>
        <taxon>Oxyuridomorpha</taxon>
        <taxon>Oxyuroidea</taxon>
        <taxon>Oxyuridae</taxon>
        <taxon>Enterobius</taxon>
    </lineage>
</organism>
<sequence>MEVGNDLYEYETQFFGFSPKGFIDTVYNVIVETWTTIVQKEIIPKIKCEDIDDSKISNLKKKFASLIVRNNFLDGMMDRLEQHVVHYIFRIPDFLTLPEDLPNLEVNETIDEEVEIGQRIKRLEDEIVEYKCNICFEMCLICAYLNGILCVYSLVVAENEEDYLQIMMSKEETIFTSSRSSCKICMLLQLCNAVEPSSAGEADRVVFEQEKLRSSHDRKVKWGE</sequence>
<dbReference type="GO" id="GO:0005634">
    <property type="term" value="C:nucleus"/>
    <property type="evidence" value="ECO:0007669"/>
    <property type="project" value="InterPro"/>
</dbReference>
<name>A0A0N4V7U7_ENTVE</name>
<reference evidence="1 2" key="2">
    <citation type="submission" date="2018-10" db="EMBL/GenBank/DDBJ databases">
        <authorList>
            <consortium name="Pathogen Informatics"/>
        </authorList>
    </citation>
    <scope>NUCLEOTIDE SEQUENCE [LARGE SCALE GENOMIC DNA]</scope>
</reference>
<dbReference type="STRING" id="51028.A0A0N4V7U7"/>
<dbReference type="EMBL" id="UXUI01008332">
    <property type="protein sequence ID" value="VDD91231.1"/>
    <property type="molecule type" value="Genomic_DNA"/>
</dbReference>
<reference evidence="3" key="1">
    <citation type="submission" date="2017-02" db="UniProtKB">
        <authorList>
            <consortium name="WormBaseParasite"/>
        </authorList>
    </citation>
    <scope>IDENTIFICATION</scope>
</reference>
<accession>A0A0N4V7U7</accession>
<dbReference type="OrthoDB" id="1884855at2759"/>
<protein>
    <submittedName>
        <fullName evidence="3">Protein MIS12 homolog</fullName>
    </submittedName>
</protein>
<keyword evidence="2" id="KW-1185">Reference proteome</keyword>